<gene>
    <name evidence="7" type="primary">czcB_1</name>
    <name evidence="7" type="ORF">Pan97_27140</name>
</gene>
<dbReference type="AlphaFoldDB" id="A0A518C8Z3"/>
<name>A0A518C8Z3_9BACT</name>
<dbReference type="SUPFAM" id="SSF111369">
    <property type="entry name" value="HlyD-like secretion proteins"/>
    <property type="match status" value="2"/>
</dbReference>
<dbReference type="FunFam" id="2.40.30.170:FF:000010">
    <property type="entry name" value="Efflux RND transporter periplasmic adaptor subunit"/>
    <property type="match status" value="1"/>
</dbReference>
<dbReference type="Pfam" id="PF25954">
    <property type="entry name" value="Beta-barrel_RND_2"/>
    <property type="match status" value="1"/>
</dbReference>
<dbReference type="PANTHER" id="PTHR30097:SF4">
    <property type="entry name" value="SLR6042 PROTEIN"/>
    <property type="match status" value="1"/>
</dbReference>
<dbReference type="GO" id="GO:0030313">
    <property type="term" value="C:cell envelope"/>
    <property type="evidence" value="ECO:0007669"/>
    <property type="project" value="TreeGrafter"/>
</dbReference>
<dbReference type="KEGG" id="bvo:Pan97_27140"/>
<dbReference type="GO" id="GO:0016020">
    <property type="term" value="C:membrane"/>
    <property type="evidence" value="ECO:0007669"/>
    <property type="project" value="InterPro"/>
</dbReference>
<keyword evidence="3" id="KW-0175">Coiled coil</keyword>
<dbReference type="EMBL" id="CP036289">
    <property type="protein sequence ID" value="QDU75680.1"/>
    <property type="molecule type" value="Genomic_DNA"/>
</dbReference>
<feature type="domain" description="CzcB-like barrel-sandwich hybrid" evidence="5">
    <location>
        <begin position="88"/>
        <end position="322"/>
    </location>
</feature>
<dbReference type="GO" id="GO:0060003">
    <property type="term" value="P:copper ion export"/>
    <property type="evidence" value="ECO:0007669"/>
    <property type="project" value="TreeGrafter"/>
</dbReference>
<feature type="coiled-coil region" evidence="3">
    <location>
        <begin position="218"/>
        <end position="249"/>
    </location>
</feature>
<dbReference type="Pfam" id="PF25973">
    <property type="entry name" value="BSH_CzcB"/>
    <property type="match status" value="1"/>
</dbReference>
<evidence type="ECO:0000256" key="2">
    <source>
        <dbReference type="ARBA" id="ARBA00022448"/>
    </source>
</evidence>
<evidence type="ECO:0000313" key="8">
    <source>
        <dbReference type="Proteomes" id="UP000318626"/>
    </source>
</evidence>
<dbReference type="GO" id="GO:0015679">
    <property type="term" value="P:plasma membrane copper ion transport"/>
    <property type="evidence" value="ECO:0007669"/>
    <property type="project" value="TreeGrafter"/>
</dbReference>
<dbReference type="InterPro" id="IPR006143">
    <property type="entry name" value="RND_pump_MFP"/>
</dbReference>
<keyword evidence="8" id="KW-1185">Reference proteome</keyword>
<dbReference type="InterPro" id="IPR058649">
    <property type="entry name" value="CzcB_C"/>
</dbReference>
<evidence type="ECO:0000256" key="3">
    <source>
        <dbReference type="SAM" id="Coils"/>
    </source>
</evidence>
<dbReference type="NCBIfam" id="TIGR01730">
    <property type="entry name" value="RND_mfp"/>
    <property type="match status" value="1"/>
</dbReference>
<organism evidence="7 8">
    <name type="scientific">Bremerella volcania</name>
    <dbReference type="NCBI Taxonomy" id="2527984"/>
    <lineage>
        <taxon>Bacteria</taxon>
        <taxon>Pseudomonadati</taxon>
        <taxon>Planctomycetota</taxon>
        <taxon>Planctomycetia</taxon>
        <taxon>Pirellulales</taxon>
        <taxon>Pirellulaceae</taxon>
        <taxon>Bremerella</taxon>
    </lineage>
</organism>
<protein>
    <submittedName>
        <fullName evidence="7">Cobalt-zinc-cadmium resistance protein CzcB</fullName>
    </submittedName>
</protein>
<dbReference type="Gene3D" id="2.40.30.170">
    <property type="match status" value="1"/>
</dbReference>
<feature type="domain" description="CzcB-like C-terminal circularly permuted SH3-like" evidence="6">
    <location>
        <begin position="411"/>
        <end position="471"/>
    </location>
</feature>
<dbReference type="Gene3D" id="2.40.420.20">
    <property type="match status" value="1"/>
</dbReference>
<dbReference type="GO" id="GO:0022857">
    <property type="term" value="F:transmembrane transporter activity"/>
    <property type="evidence" value="ECO:0007669"/>
    <property type="project" value="InterPro"/>
</dbReference>
<comment type="similarity">
    <text evidence="1">Belongs to the membrane fusion protein (MFP) (TC 8.A.1) family.</text>
</comment>
<dbReference type="Gene3D" id="2.40.50.100">
    <property type="match status" value="1"/>
</dbReference>
<dbReference type="InterPro" id="IPR058647">
    <property type="entry name" value="BSH_CzcB-like"/>
</dbReference>
<reference evidence="8" key="1">
    <citation type="submission" date="2019-02" db="EMBL/GenBank/DDBJ databases">
        <title>Deep-cultivation of Planctomycetes and their phenomic and genomic characterization uncovers novel biology.</title>
        <authorList>
            <person name="Wiegand S."/>
            <person name="Jogler M."/>
            <person name="Boedeker C."/>
            <person name="Pinto D."/>
            <person name="Vollmers J."/>
            <person name="Rivas-Marin E."/>
            <person name="Kohn T."/>
            <person name="Peeters S.H."/>
            <person name="Heuer A."/>
            <person name="Rast P."/>
            <person name="Oberbeckmann S."/>
            <person name="Bunk B."/>
            <person name="Jeske O."/>
            <person name="Meyerdierks A."/>
            <person name="Storesund J.E."/>
            <person name="Kallscheuer N."/>
            <person name="Luecker S."/>
            <person name="Lage O.M."/>
            <person name="Pohl T."/>
            <person name="Merkel B.J."/>
            <person name="Hornburger P."/>
            <person name="Mueller R.-W."/>
            <person name="Bruemmer F."/>
            <person name="Labrenz M."/>
            <person name="Spormann A.M."/>
            <person name="Op den Camp H."/>
            <person name="Overmann J."/>
            <person name="Amann R."/>
            <person name="Jetten M.S.M."/>
            <person name="Mascher T."/>
            <person name="Medema M.H."/>
            <person name="Devos D.P."/>
            <person name="Kaster A.-K."/>
            <person name="Ovreas L."/>
            <person name="Rohde M."/>
            <person name="Galperin M.Y."/>
            <person name="Jogler C."/>
        </authorList>
    </citation>
    <scope>NUCLEOTIDE SEQUENCE [LARGE SCALE GENOMIC DNA]</scope>
    <source>
        <strain evidence="8">Pan97</strain>
    </source>
</reference>
<dbReference type="PANTHER" id="PTHR30097">
    <property type="entry name" value="CATION EFFLUX SYSTEM PROTEIN CUSB"/>
    <property type="match status" value="1"/>
</dbReference>
<dbReference type="PRINTS" id="PR01490">
    <property type="entry name" value="RTXTOXIND"/>
</dbReference>
<dbReference type="InterPro" id="IPR051909">
    <property type="entry name" value="MFP_Cation_Efflux"/>
</dbReference>
<evidence type="ECO:0000259" key="5">
    <source>
        <dbReference type="Pfam" id="PF25973"/>
    </source>
</evidence>
<feature type="domain" description="CusB-like beta-barrel" evidence="4">
    <location>
        <begin position="328"/>
        <end position="401"/>
    </location>
</feature>
<sequence length="481" mass="52899">MIGKVVPPILVFGALGGAWLAVHHMGTAPETHDSEVRSAPEEGPMKEVLKLPPGKVNSAELIAHAASQRSIQHSHSVPGRITYDETRHVEVRTPIDGILEQVLVQPGDRVVAGQLLATLSSPEVGSARSELMRCQSHEELRTIEANRAQEVASNVRRLVELLDEEMATSDIEAKLQGLELGEVRKVIQAAHARLQLAKELRDNVQPLIGSGAMPERVIRERQSEYEIARAEFEAAREQALFDVAQAEREASAKLADAKRQTQIAQQTLQSLIGNSPSTDSQNEASMLSTLQICAPMAGTIESRKFASSERVYRADTLYVLADTSSLYVSAAVREKDWPAVGIKEGTEVEVIVPAVESERMSARVQYVGREVDPNTNSIPVVAALNNPTGLLRPGMFVRVVLPIGEPQTSLVVRPESILRHDDQQFVFVQVGDYEFQRVPIETGLETENWTEVKQGLELGQRVVERGAFLLKSEWLLEGESE</sequence>
<keyword evidence="2" id="KW-0813">Transport</keyword>
<dbReference type="InterPro" id="IPR058792">
    <property type="entry name" value="Beta-barrel_RND_2"/>
</dbReference>
<evidence type="ECO:0000259" key="6">
    <source>
        <dbReference type="Pfam" id="PF25975"/>
    </source>
</evidence>
<evidence type="ECO:0000313" key="7">
    <source>
        <dbReference type="EMBL" id="QDU75680.1"/>
    </source>
</evidence>
<dbReference type="Pfam" id="PF25975">
    <property type="entry name" value="CzcB_C"/>
    <property type="match status" value="1"/>
</dbReference>
<evidence type="ECO:0000256" key="1">
    <source>
        <dbReference type="ARBA" id="ARBA00009477"/>
    </source>
</evidence>
<accession>A0A518C8Z3</accession>
<evidence type="ECO:0000259" key="4">
    <source>
        <dbReference type="Pfam" id="PF25954"/>
    </source>
</evidence>
<dbReference type="Proteomes" id="UP000318626">
    <property type="component" value="Chromosome"/>
</dbReference>
<proteinExistence type="inferred from homology"/>